<dbReference type="InterPro" id="IPR000172">
    <property type="entry name" value="GMC_OxRdtase_N"/>
</dbReference>
<dbReference type="InterPro" id="IPR012132">
    <property type="entry name" value="GMC_OxRdtase"/>
</dbReference>
<gene>
    <name evidence="7" type="ORF">QCA50_008076</name>
</gene>
<keyword evidence="8" id="KW-1185">Reference proteome</keyword>
<evidence type="ECO:0000256" key="2">
    <source>
        <dbReference type="ARBA" id="ARBA00010790"/>
    </source>
</evidence>
<evidence type="ECO:0000259" key="6">
    <source>
        <dbReference type="PROSITE" id="PS00624"/>
    </source>
</evidence>
<sequence length="621" mass="68379">MSNSEYDLIFAGGGTAACVIVGRLLTVKPDLRILVVEAGPHTQDDLAHTQPARFINHLQPDSQTVRFYQAKESEILGGRAIVVPTGRCVGGGSSVNFVMYTRASASDYDDWATKYQNPGWSSEDLVALLQKSETFQALPNLPTHGYSGPIKVSYGGATTNVGNDFLDVAAAYDKQRKFTDDPNGLYSCDAYGRWPKYLFNVISRSEVELMVYFYRWVDKETGKRSDTAHHFLYPHASNPNLDIVIGCLVKRVIFQGDKAVGIEYLQDPAVHQGASKDSIIATARQSVILSAGSFGTPAILERSGIGSSALHNQLGIQTVVDLPGVGENYQDHCGVFSNYHASDESDTLDGIARGNENEIQKWSAQWLADGSGLMAHNGIDAGIKLRPTKEEVEKIGPAFSKKWEAFYANAPDKPVIWLGTMAQFVGDFSTAPNQKFFTVPFYAEHPSARGHVHITSAEDVLASPDFQPKYLMPPEDKELFIWGYKKAREYARRMKCYRGEYKPYHPSFTERSDAAFKEDPMPVPTDTPNIIYSKEDDEAIWKHLQSYLNTTWHSIGTCAMKPRAEGGVVDSRLNVYGVRNLKVADLSICPGNVAANTYSTALLVGEKAACIIAQELGIQGV</sequence>
<feature type="domain" description="Glucose-methanol-choline oxidoreductase N-terminal" evidence="5">
    <location>
        <begin position="86"/>
        <end position="109"/>
    </location>
</feature>
<dbReference type="PROSITE" id="PS00624">
    <property type="entry name" value="GMC_OXRED_2"/>
    <property type="match status" value="1"/>
</dbReference>
<evidence type="ECO:0000256" key="4">
    <source>
        <dbReference type="RuleBase" id="RU003968"/>
    </source>
</evidence>
<comment type="caution">
    <text evidence="7">The sequence shown here is derived from an EMBL/GenBank/DDBJ whole genome shotgun (WGS) entry which is preliminary data.</text>
</comment>
<protein>
    <recommendedName>
        <fullName evidence="5 6">Glucose-methanol-choline oxidoreductase N-terminal domain-containing protein</fullName>
    </recommendedName>
</protein>
<keyword evidence="3 4" id="KW-0274">FAD</keyword>
<dbReference type="SUPFAM" id="SSF54373">
    <property type="entry name" value="FAD-linked reductases, C-terminal domain"/>
    <property type="match status" value="1"/>
</dbReference>
<evidence type="ECO:0000313" key="8">
    <source>
        <dbReference type="Proteomes" id="UP001385951"/>
    </source>
</evidence>
<proteinExistence type="inferred from homology"/>
<evidence type="ECO:0000256" key="3">
    <source>
        <dbReference type="PIRSR" id="PIRSR000137-2"/>
    </source>
</evidence>
<dbReference type="Pfam" id="PF00732">
    <property type="entry name" value="GMC_oxred_N"/>
    <property type="match status" value="2"/>
</dbReference>
<dbReference type="PANTHER" id="PTHR11552">
    <property type="entry name" value="GLUCOSE-METHANOL-CHOLINE GMC OXIDOREDUCTASE"/>
    <property type="match status" value="1"/>
</dbReference>
<feature type="binding site" evidence="3">
    <location>
        <begin position="552"/>
        <end position="553"/>
    </location>
    <ligand>
        <name>FAD</name>
        <dbReference type="ChEBI" id="CHEBI:57692"/>
    </ligand>
</feature>
<dbReference type="GO" id="GO:0016614">
    <property type="term" value="F:oxidoreductase activity, acting on CH-OH group of donors"/>
    <property type="evidence" value="ECO:0007669"/>
    <property type="project" value="InterPro"/>
</dbReference>
<dbReference type="Proteomes" id="UP001385951">
    <property type="component" value="Unassembled WGS sequence"/>
</dbReference>
<comment type="cofactor">
    <cofactor evidence="1 3">
        <name>FAD</name>
        <dbReference type="ChEBI" id="CHEBI:57692"/>
    </cofactor>
</comment>
<evidence type="ECO:0000313" key="7">
    <source>
        <dbReference type="EMBL" id="KAK7688538.1"/>
    </source>
</evidence>
<dbReference type="PANTHER" id="PTHR11552:SF78">
    <property type="entry name" value="GLUCOSE-METHANOL-CHOLINE OXIDOREDUCTASE N-TERMINAL DOMAIN-CONTAINING PROTEIN"/>
    <property type="match status" value="1"/>
</dbReference>
<dbReference type="PROSITE" id="PS00623">
    <property type="entry name" value="GMC_OXRED_1"/>
    <property type="match status" value="1"/>
</dbReference>
<dbReference type="AlphaFoldDB" id="A0AAW0G4E1"/>
<dbReference type="InterPro" id="IPR007867">
    <property type="entry name" value="GMC_OxRtase_C"/>
</dbReference>
<dbReference type="EMBL" id="JASBNA010000010">
    <property type="protein sequence ID" value="KAK7688538.1"/>
    <property type="molecule type" value="Genomic_DNA"/>
</dbReference>
<feature type="domain" description="Glucose-methanol-choline oxidoreductase N-terminal" evidence="6">
    <location>
        <begin position="292"/>
        <end position="306"/>
    </location>
</feature>
<evidence type="ECO:0000256" key="1">
    <source>
        <dbReference type="ARBA" id="ARBA00001974"/>
    </source>
</evidence>
<dbReference type="Pfam" id="PF05199">
    <property type="entry name" value="GMC_oxred_C"/>
    <property type="match status" value="1"/>
</dbReference>
<reference evidence="7 8" key="1">
    <citation type="submission" date="2022-09" db="EMBL/GenBank/DDBJ databases">
        <authorList>
            <person name="Palmer J.M."/>
        </authorList>
    </citation>
    <scope>NUCLEOTIDE SEQUENCE [LARGE SCALE GENOMIC DNA]</scope>
    <source>
        <strain evidence="7 8">DSM 7382</strain>
    </source>
</reference>
<dbReference type="GO" id="GO:0050660">
    <property type="term" value="F:flavin adenine dinucleotide binding"/>
    <property type="evidence" value="ECO:0007669"/>
    <property type="project" value="InterPro"/>
</dbReference>
<feature type="binding site" evidence="3">
    <location>
        <position position="249"/>
    </location>
    <ligand>
        <name>FAD</name>
        <dbReference type="ChEBI" id="CHEBI:57692"/>
    </ligand>
</feature>
<keyword evidence="4" id="KW-0285">Flavoprotein</keyword>
<accession>A0AAW0G4E1</accession>
<dbReference type="InterPro" id="IPR036188">
    <property type="entry name" value="FAD/NAD-bd_sf"/>
</dbReference>
<evidence type="ECO:0000259" key="5">
    <source>
        <dbReference type="PROSITE" id="PS00623"/>
    </source>
</evidence>
<dbReference type="SUPFAM" id="SSF51905">
    <property type="entry name" value="FAD/NAD(P)-binding domain"/>
    <property type="match status" value="1"/>
</dbReference>
<comment type="similarity">
    <text evidence="2 4">Belongs to the GMC oxidoreductase family.</text>
</comment>
<dbReference type="PIRSF" id="PIRSF000137">
    <property type="entry name" value="Alcohol_oxidase"/>
    <property type="match status" value="1"/>
</dbReference>
<name>A0AAW0G4E1_9APHY</name>
<dbReference type="Gene3D" id="3.50.50.60">
    <property type="entry name" value="FAD/NAD(P)-binding domain"/>
    <property type="match status" value="1"/>
</dbReference>
<dbReference type="Gene3D" id="3.30.560.10">
    <property type="entry name" value="Glucose Oxidase, domain 3"/>
    <property type="match status" value="1"/>
</dbReference>
<organism evidence="7 8">
    <name type="scientific">Cerrena zonata</name>
    <dbReference type="NCBI Taxonomy" id="2478898"/>
    <lineage>
        <taxon>Eukaryota</taxon>
        <taxon>Fungi</taxon>
        <taxon>Dikarya</taxon>
        <taxon>Basidiomycota</taxon>
        <taxon>Agaricomycotina</taxon>
        <taxon>Agaricomycetes</taxon>
        <taxon>Polyporales</taxon>
        <taxon>Cerrenaceae</taxon>
        <taxon>Cerrena</taxon>
    </lineage>
</organism>